<comment type="caution">
    <text evidence="1">The sequence shown here is derived from an EMBL/GenBank/DDBJ whole genome shotgun (WGS) entry which is preliminary data.</text>
</comment>
<gene>
    <name evidence="1" type="ORF">NC653_039381</name>
</gene>
<reference evidence="1 2" key="1">
    <citation type="journal article" date="2023" name="Mol. Ecol. Resour.">
        <title>Chromosome-level genome assembly of a triploid poplar Populus alba 'Berolinensis'.</title>
        <authorList>
            <person name="Chen S."/>
            <person name="Yu Y."/>
            <person name="Wang X."/>
            <person name="Wang S."/>
            <person name="Zhang T."/>
            <person name="Zhou Y."/>
            <person name="He R."/>
            <person name="Meng N."/>
            <person name="Wang Y."/>
            <person name="Liu W."/>
            <person name="Liu Z."/>
            <person name="Liu J."/>
            <person name="Guo Q."/>
            <person name="Huang H."/>
            <person name="Sederoff R.R."/>
            <person name="Wang G."/>
            <person name="Qu G."/>
            <person name="Chen S."/>
        </authorList>
    </citation>
    <scope>NUCLEOTIDE SEQUENCE [LARGE SCALE GENOMIC DNA]</scope>
    <source>
        <strain evidence="1">SC-2020</strain>
    </source>
</reference>
<keyword evidence="2" id="KW-1185">Reference proteome</keyword>
<evidence type="ECO:0000313" key="2">
    <source>
        <dbReference type="Proteomes" id="UP001164929"/>
    </source>
</evidence>
<dbReference type="Proteomes" id="UP001164929">
    <property type="component" value="Chromosome 18"/>
</dbReference>
<proteinExistence type="predicted"/>
<dbReference type="AlphaFoldDB" id="A0AAD6LB25"/>
<protein>
    <submittedName>
        <fullName evidence="1">Uncharacterized protein</fullName>
    </submittedName>
</protein>
<dbReference type="EMBL" id="JAQIZT010000018">
    <property type="protein sequence ID" value="KAJ6957413.1"/>
    <property type="molecule type" value="Genomic_DNA"/>
</dbReference>
<evidence type="ECO:0000313" key="1">
    <source>
        <dbReference type="EMBL" id="KAJ6957413.1"/>
    </source>
</evidence>
<organism evidence="1 2">
    <name type="scientific">Populus alba x Populus x berolinensis</name>
    <dbReference type="NCBI Taxonomy" id="444605"/>
    <lineage>
        <taxon>Eukaryota</taxon>
        <taxon>Viridiplantae</taxon>
        <taxon>Streptophyta</taxon>
        <taxon>Embryophyta</taxon>
        <taxon>Tracheophyta</taxon>
        <taxon>Spermatophyta</taxon>
        <taxon>Magnoliopsida</taxon>
        <taxon>eudicotyledons</taxon>
        <taxon>Gunneridae</taxon>
        <taxon>Pentapetalae</taxon>
        <taxon>rosids</taxon>
        <taxon>fabids</taxon>
        <taxon>Malpighiales</taxon>
        <taxon>Salicaceae</taxon>
        <taxon>Saliceae</taxon>
        <taxon>Populus</taxon>
    </lineage>
</organism>
<sequence>MGSLADNPHDPGLNTAMQHDQLVDMRLLSVVPSTGTHLQLAIVEANGHAGGIWILTSGGQFNTSIIVSMSQSITLEIQASNQTWSLSAIYTSPIPDPDQIPRVAVLFLKELAWTNHPLSPMLGVRSGGRDVLRGLDTKEKKVGGSLEWGTTPVYPILSHFNYGCEKEEPCKTVVLIKRLAEALMVLIPKEDRPKNSEMCFIN</sequence>
<name>A0AAD6LB25_9ROSI</name>
<accession>A0AAD6LB25</accession>